<evidence type="ECO:0000256" key="3">
    <source>
        <dbReference type="ARBA" id="ARBA00022598"/>
    </source>
</evidence>
<dbReference type="GO" id="GO:0004830">
    <property type="term" value="F:tryptophan-tRNA ligase activity"/>
    <property type="evidence" value="ECO:0007669"/>
    <property type="project" value="UniProtKB-EC"/>
</dbReference>
<gene>
    <name evidence="9" type="primary">trpS</name>
    <name evidence="9" type="ORF">A357_0142</name>
</gene>
<sequence length="290" mass="34804">MILLGINTSGLVHFGNYLTLINPVLKIKKKNIFLADLHCLSKNNHFLNINLNKLVSCFVFKSFFKNNLFFYQSNNKNILLLFWLISCFYNVNKTKNFLVVKDKINLTISKICYPILMCSDIISINNTYTFVGIDQFQHIELYNKITNKINNYTNTFFFKKNNFIINNKILYSYNKKKMSKSNKNDLFLFSNYKCLLLFFNKFLITLKRKKSIFNFFELITNKKINYKKPFVKNKFYIINSTYIKFLKQKLIFINYLKNLNFYFKKKKSNNVFFKNIIFNNINKIKQLLNV</sequence>
<dbReference type="Proteomes" id="UP000003935">
    <property type="component" value="Chromosome"/>
</dbReference>
<dbReference type="KEGG" id="crv:A357_0142"/>
<evidence type="ECO:0000256" key="4">
    <source>
        <dbReference type="ARBA" id="ARBA00022741"/>
    </source>
</evidence>
<reference evidence="9 10" key="1">
    <citation type="journal article" date="2012" name="Mol. Biol. Evol.">
        <title>Genome reduction and co-evolution between the primary and secondary bacterial symbionts of psyllids.</title>
        <authorList>
            <person name="Sloan D.B."/>
            <person name="Moran N.A."/>
        </authorList>
    </citation>
    <scope>NUCLEOTIDE SEQUENCE [LARGE SCALE GENOMIC DNA]</scope>
    <source>
        <strain evidence="9 10">PC</strain>
    </source>
</reference>
<comment type="similarity">
    <text evidence="1 8">Belongs to the class-I aminoacyl-tRNA synthetase family.</text>
</comment>
<dbReference type="EC" id="6.1.1.2" evidence="2"/>
<dbReference type="PRINTS" id="PR01039">
    <property type="entry name" value="TRNASYNTHTRP"/>
</dbReference>
<evidence type="ECO:0000256" key="7">
    <source>
        <dbReference type="ARBA" id="ARBA00023146"/>
    </source>
</evidence>
<keyword evidence="5 8" id="KW-0067">ATP-binding</keyword>
<dbReference type="RefSeq" id="WP_014887641.1">
    <property type="nucleotide sequence ID" value="NC_018418.1"/>
</dbReference>
<dbReference type="InterPro" id="IPR050203">
    <property type="entry name" value="Trp-tRNA_synthetase"/>
</dbReference>
<proteinExistence type="inferred from homology"/>
<dbReference type="Gene3D" id="3.40.50.620">
    <property type="entry name" value="HUPs"/>
    <property type="match status" value="1"/>
</dbReference>
<name>J3TER5_CARRU</name>
<keyword evidence="6 8" id="KW-0648">Protein biosynthesis</keyword>
<dbReference type="STRING" id="1202540.A357_0142"/>
<evidence type="ECO:0000256" key="8">
    <source>
        <dbReference type="RuleBase" id="RU363036"/>
    </source>
</evidence>
<dbReference type="InterPro" id="IPR002305">
    <property type="entry name" value="aa-tRNA-synth_Ic"/>
</dbReference>
<evidence type="ECO:0000313" key="9">
    <source>
        <dbReference type="EMBL" id="AFP84342.1"/>
    </source>
</evidence>
<dbReference type="GO" id="GO:0006436">
    <property type="term" value="P:tryptophanyl-tRNA aminoacylation"/>
    <property type="evidence" value="ECO:0007669"/>
    <property type="project" value="InterPro"/>
</dbReference>
<evidence type="ECO:0000256" key="6">
    <source>
        <dbReference type="ARBA" id="ARBA00022917"/>
    </source>
</evidence>
<dbReference type="PATRIC" id="fig|1202540.3.peg.116"/>
<dbReference type="InterPro" id="IPR002306">
    <property type="entry name" value="Trp-tRNA-ligase"/>
</dbReference>
<dbReference type="InterPro" id="IPR014729">
    <property type="entry name" value="Rossmann-like_a/b/a_fold"/>
</dbReference>
<evidence type="ECO:0000256" key="2">
    <source>
        <dbReference type="ARBA" id="ARBA00013161"/>
    </source>
</evidence>
<dbReference type="HOGENOM" id="CLU_952130_0_0_6"/>
<dbReference type="Pfam" id="PF00579">
    <property type="entry name" value="tRNA-synt_1b"/>
    <property type="match status" value="1"/>
</dbReference>
<dbReference type="SUPFAM" id="SSF52374">
    <property type="entry name" value="Nucleotidylyl transferase"/>
    <property type="match status" value="1"/>
</dbReference>
<keyword evidence="3 8" id="KW-0436">Ligase</keyword>
<organism evidence="9 10">
    <name type="scientific">Candidatus Carsonella ruddii PC isolate NHV</name>
    <dbReference type="NCBI Taxonomy" id="1202540"/>
    <lineage>
        <taxon>Bacteria</taxon>
        <taxon>Pseudomonadati</taxon>
        <taxon>Pseudomonadota</taxon>
        <taxon>Gammaproteobacteria</taxon>
        <taxon>Oceanospirillales</taxon>
        <taxon>Halomonadaceae</taxon>
        <taxon>Zymobacter group</taxon>
        <taxon>Candidatus Carsonella</taxon>
    </lineage>
</organism>
<dbReference type="PANTHER" id="PTHR43766:SF1">
    <property type="entry name" value="TRYPTOPHAN--TRNA LIGASE, MITOCHONDRIAL"/>
    <property type="match status" value="1"/>
</dbReference>
<keyword evidence="4 8" id="KW-0547">Nucleotide-binding</keyword>
<dbReference type="GO" id="GO:0005524">
    <property type="term" value="F:ATP binding"/>
    <property type="evidence" value="ECO:0007669"/>
    <property type="project" value="UniProtKB-KW"/>
</dbReference>
<evidence type="ECO:0000256" key="1">
    <source>
        <dbReference type="ARBA" id="ARBA00005594"/>
    </source>
</evidence>
<accession>J3TER5</accession>
<keyword evidence="7 8" id="KW-0030">Aminoacyl-tRNA synthetase</keyword>
<evidence type="ECO:0000256" key="5">
    <source>
        <dbReference type="ARBA" id="ARBA00022840"/>
    </source>
</evidence>
<dbReference type="EMBL" id="CP003545">
    <property type="protein sequence ID" value="AFP84342.1"/>
    <property type="molecule type" value="Genomic_DNA"/>
</dbReference>
<protein>
    <recommendedName>
        <fullName evidence="2">tryptophan--tRNA ligase</fullName>
        <ecNumber evidence="2">6.1.1.2</ecNumber>
    </recommendedName>
</protein>
<dbReference type="OrthoDB" id="9801042at2"/>
<dbReference type="PANTHER" id="PTHR43766">
    <property type="entry name" value="TRYPTOPHAN--TRNA LIGASE, MITOCHONDRIAL"/>
    <property type="match status" value="1"/>
</dbReference>
<evidence type="ECO:0000313" key="10">
    <source>
        <dbReference type="Proteomes" id="UP000003935"/>
    </source>
</evidence>
<dbReference type="AlphaFoldDB" id="J3TER5"/>